<comment type="caution">
    <text evidence="2">The sequence shown here is derived from an EMBL/GenBank/DDBJ whole genome shotgun (WGS) entry which is preliminary data.</text>
</comment>
<dbReference type="PANTHER" id="PTHR15054:SF3">
    <property type="entry name" value="SARCOPLASMIC RETICULUM HISTIDINE-RICH CALCIUM-BINDING PROTEIN"/>
    <property type="match status" value="1"/>
</dbReference>
<accession>A0AAV7PX34</accession>
<keyword evidence="1" id="KW-0472">Membrane</keyword>
<keyword evidence="1" id="KW-1133">Transmembrane helix</keyword>
<reference evidence="2" key="1">
    <citation type="journal article" date="2022" name="bioRxiv">
        <title>Sequencing and chromosome-scale assembly of the giantPleurodeles waltlgenome.</title>
        <authorList>
            <person name="Brown T."/>
            <person name="Elewa A."/>
            <person name="Iarovenko S."/>
            <person name="Subramanian E."/>
            <person name="Araus A.J."/>
            <person name="Petzold A."/>
            <person name="Susuki M."/>
            <person name="Suzuki K.-i.T."/>
            <person name="Hayashi T."/>
            <person name="Toyoda A."/>
            <person name="Oliveira C."/>
            <person name="Osipova E."/>
            <person name="Leigh N.D."/>
            <person name="Simon A."/>
            <person name="Yun M.H."/>
        </authorList>
    </citation>
    <scope>NUCLEOTIDE SEQUENCE</scope>
    <source>
        <strain evidence="2">20211129_DDA</strain>
        <tissue evidence="2">Liver</tissue>
    </source>
</reference>
<dbReference type="EMBL" id="JANPWB010000011">
    <property type="protein sequence ID" value="KAJ1131769.1"/>
    <property type="molecule type" value="Genomic_DNA"/>
</dbReference>
<proteinExistence type="predicted"/>
<name>A0AAV7PX34_PLEWA</name>
<keyword evidence="1" id="KW-0812">Transmembrane</keyword>
<organism evidence="2 3">
    <name type="scientific">Pleurodeles waltl</name>
    <name type="common">Iberian ribbed newt</name>
    <dbReference type="NCBI Taxonomy" id="8319"/>
    <lineage>
        <taxon>Eukaryota</taxon>
        <taxon>Metazoa</taxon>
        <taxon>Chordata</taxon>
        <taxon>Craniata</taxon>
        <taxon>Vertebrata</taxon>
        <taxon>Euteleostomi</taxon>
        <taxon>Amphibia</taxon>
        <taxon>Batrachia</taxon>
        <taxon>Caudata</taxon>
        <taxon>Salamandroidea</taxon>
        <taxon>Salamandridae</taxon>
        <taxon>Pleurodelinae</taxon>
        <taxon>Pleurodeles</taxon>
    </lineage>
</organism>
<dbReference type="AlphaFoldDB" id="A0AAV7PX34"/>
<sequence length="141" mass="15618">MALTVAWVNQVHDLQSCKNDLSAIVSNIIGFLITMAPLFAISFVDVSVSLDGYDDDDDDDEEYKTGSLCNYCAFCKHCDDCDKCPCKEGDESEHCADCEYCHFCYVCPVICETACKPGSYVDELTGAVYQSIANIFEQRAN</sequence>
<dbReference type="GO" id="GO:0005509">
    <property type="term" value="F:calcium ion binding"/>
    <property type="evidence" value="ECO:0007669"/>
    <property type="project" value="InterPro"/>
</dbReference>
<dbReference type="InterPro" id="IPR015666">
    <property type="entry name" value="HRC"/>
</dbReference>
<evidence type="ECO:0000313" key="2">
    <source>
        <dbReference type="EMBL" id="KAJ1131769.1"/>
    </source>
</evidence>
<feature type="transmembrane region" description="Helical" evidence="1">
    <location>
        <begin position="24"/>
        <end position="44"/>
    </location>
</feature>
<gene>
    <name evidence="2" type="ORF">NDU88_010102</name>
</gene>
<evidence type="ECO:0000256" key="1">
    <source>
        <dbReference type="SAM" id="Phobius"/>
    </source>
</evidence>
<dbReference type="PANTHER" id="PTHR15054">
    <property type="entry name" value="HISTIDINE-RICH CALCIUM-BINDING PROTEIN-RELATED"/>
    <property type="match status" value="1"/>
</dbReference>
<keyword evidence="3" id="KW-1185">Reference proteome</keyword>
<evidence type="ECO:0000313" key="3">
    <source>
        <dbReference type="Proteomes" id="UP001066276"/>
    </source>
</evidence>
<dbReference type="Proteomes" id="UP001066276">
    <property type="component" value="Chromosome 7"/>
</dbReference>
<protein>
    <submittedName>
        <fullName evidence="2">Uncharacterized protein</fullName>
    </submittedName>
</protein>